<reference evidence="3 4" key="1">
    <citation type="submission" date="2024-08" db="EMBL/GenBank/DDBJ databases">
        <authorList>
            <person name="Cucini C."/>
            <person name="Frati F."/>
        </authorList>
    </citation>
    <scope>NUCLEOTIDE SEQUENCE [LARGE SCALE GENOMIC DNA]</scope>
</reference>
<dbReference type="Gene3D" id="3.20.20.140">
    <property type="entry name" value="Metal-dependent hydrolases"/>
    <property type="match status" value="1"/>
</dbReference>
<comment type="subcellular location">
    <subcellularLocation>
        <location evidence="1">Membrane</location>
        <topology evidence="1">Lipid-anchor</topology>
        <topology evidence="1">GPI-anchor</topology>
    </subcellularLocation>
</comment>
<comment type="caution">
    <text evidence="3">The sequence shown here is derived from an EMBL/GenBank/DDBJ whole genome shotgun (WGS) entry which is preliminary data.</text>
</comment>
<accession>A0ABP1Q690</accession>
<proteinExistence type="inferred from homology"/>
<keyword evidence="1" id="KW-0645">Protease</keyword>
<dbReference type="InterPro" id="IPR032466">
    <property type="entry name" value="Metal_Hydrolase"/>
</dbReference>
<evidence type="ECO:0000256" key="1">
    <source>
        <dbReference type="RuleBase" id="RU341113"/>
    </source>
</evidence>
<keyword evidence="2" id="KW-1133">Transmembrane helix</keyword>
<comment type="subunit">
    <text evidence="1">Homodimer; disulfide-linked.</text>
</comment>
<dbReference type="PANTHER" id="PTHR10443">
    <property type="entry name" value="MICROSOMAL DIPEPTIDASE"/>
    <property type="match status" value="1"/>
</dbReference>
<comment type="cofactor">
    <cofactor evidence="1">
        <name>Zn(2+)</name>
        <dbReference type="ChEBI" id="CHEBI:29105"/>
    </cofactor>
</comment>
<keyword evidence="4" id="KW-1185">Reference proteome</keyword>
<feature type="signal peptide" evidence="1">
    <location>
        <begin position="1"/>
        <end position="22"/>
    </location>
</feature>
<keyword evidence="1" id="KW-0732">Signal</keyword>
<keyword evidence="1" id="KW-0336">GPI-anchor</keyword>
<dbReference type="EMBL" id="CAXLJM020000020">
    <property type="protein sequence ID" value="CAL8087008.1"/>
    <property type="molecule type" value="Genomic_DNA"/>
</dbReference>
<keyword evidence="2" id="KW-0812">Transmembrane</keyword>
<dbReference type="Pfam" id="PF01244">
    <property type="entry name" value="Peptidase_M19"/>
    <property type="match status" value="1"/>
</dbReference>
<dbReference type="CDD" id="cd01301">
    <property type="entry name" value="rDP_like"/>
    <property type="match status" value="1"/>
</dbReference>
<comment type="catalytic activity">
    <reaction evidence="1">
        <text>an L-aminoacyl-L-amino acid + H2O = 2 an L-alpha-amino acid</text>
        <dbReference type="Rhea" id="RHEA:48940"/>
        <dbReference type="ChEBI" id="CHEBI:15377"/>
        <dbReference type="ChEBI" id="CHEBI:59869"/>
        <dbReference type="ChEBI" id="CHEBI:77460"/>
        <dbReference type="EC" id="3.4.13.19"/>
    </reaction>
</comment>
<keyword evidence="1" id="KW-0325">Glycoprotein</keyword>
<keyword evidence="1" id="KW-0479">Metal-binding</keyword>
<feature type="transmembrane region" description="Helical" evidence="2">
    <location>
        <begin position="389"/>
        <end position="411"/>
    </location>
</feature>
<keyword evidence="1" id="KW-0449">Lipoprotein</keyword>
<comment type="similarity">
    <text evidence="1">Belongs to the metallo-dependent hydrolases superfamily. Peptidase M19 family.</text>
</comment>
<organism evidence="3 4">
    <name type="scientific">Orchesella dallaii</name>
    <dbReference type="NCBI Taxonomy" id="48710"/>
    <lineage>
        <taxon>Eukaryota</taxon>
        <taxon>Metazoa</taxon>
        <taxon>Ecdysozoa</taxon>
        <taxon>Arthropoda</taxon>
        <taxon>Hexapoda</taxon>
        <taxon>Collembola</taxon>
        <taxon>Entomobryomorpha</taxon>
        <taxon>Entomobryoidea</taxon>
        <taxon>Orchesellidae</taxon>
        <taxon>Orchesellinae</taxon>
        <taxon>Orchesella</taxon>
    </lineage>
</organism>
<name>A0ABP1Q690_9HEXA</name>
<feature type="chain" id="PRO_5044972109" description="Dipeptidase" evidence="1">
    <location>
        <begin position="23"/>
        <end position="423"/>
    </location>
</feature>
<gene>
    <name evidence="3" type="ORF">ODALV1_LOCUS6608</name>
</gene>
<dbReference type="EC" id="3.4.13.19" evidence="1"/>
<keyword evidence="2" id="KW-0472">Membrane</keyword>
<evidence type="ECO:0000313" key="4">
    <source>
        <dbReference type="Proteomes" id="UP001642540"/>
    </source>
</evidence>
<keyword evidence="1" id="KW-0482">Metalloprotease</keyword>
<dbReference type="PROSITE" id="PS51365">
    <property type="entry name" value="RENAL_DIPEPTIDASE_2"/>
    <property type="match status" value="1"/>
</dbReference>
<keyword evidence="1" id="KW-0224">Dipeptidase</keyword>
<sequence length="423" mass="47587">MRHWCFVCCVLLLAAIVGVGVGVPLAIMEDFIASPQERLTAVQKILREVPLVDGHNDLPWNIRKFVHNQIQDFNFSSDLRKVEPWSRSTWSHTDLLRLQEGMVGCQLWSAYVPCGAQHLDAVQLTLEQIDVIRRLSEKYSHALEFVTSSQEIVSAHRRGKIASMVGIEGGHSLGNSIAVLRMFYSLGARYLTLTHTCNTPWADCSSMDEPGQKTKISGLKEFGLRDFGKKVIKEMNRLGMVVDLSHVSVQTMKDALNESRAPVIFSHSSAHSICNSTRNVPDDILRLLSINGGLVMVNFYNYFITCNESASIGDVIDHINHIRSVAGVDHVGIGAGFDGINFTPRGLEDVSKYPNLFSKLIEDPRWSTEDLKKLAGKNFLRVFRRVEEVSWNFISLFLSLSPTLLSSFDFFSQKRMHVKIYIN</sequence>
<protein>
    <recommendedName>
        <fullName evidence="1">Dipeptidase</fullName>
        <ecNumber evidence="1">3.4.13.19</ecNumber>
    </recommendedName>
</protein>
<evidence type="ECO:0000256" key="2">
    <source>
        <dbReference type="SAM" id="Phobius"/>
    </source>
</evidence>
<keyword evidence="1" id="KW-0378">Hydrolase</keyword>
<dbReference type="InterPro" id="IPR008257">
    <property type="entry name" value="Pept_M19"/>
</dbReference>
<dbReference type="SUPFAM" id="SSF51556">
    <property type="entry name" value="Metallo-dependent hydrolases"/>
    <property type="match status" value="1"/>
</dbReference>
<dbReference type="PANTHER" id="PTHR10443:SF47">
    <property type="entry name" value="DIPEPTIDASE"/>
    <property type="match status" value="1"/>
</dbReference>
<evidence type="ECO:0000313" key="3">
    <source>
        <dbReference type="EMBL" id="CAL8087008.1"/>
    </source>
</evidence>
<dbReference type="Proteomes" id="UP001642540">
    <property type="component" value="Unassembled WGS sequence"/>
</dbReference>
<keyword evidence="1" id="KW-1015">Disulfide bond</keyword>
<keyword evidence="1" id="KW-0862">Zinc</keyword>